<evidence type="ECO:0000256" key="2">
    <source>
        <dbReference type="ARBA" id="ARBA00049106"/>
    </source>
</evidence>
<comment type="similarity">
    <text evidence="1">Belongs to the F420H(2)-dependent quinone reductase family.</text>
</comment>
<dbReference type="Pfam" id="PF04075">
    <property type="entry name" value="F420H2_quin_red"/>
    <property type="match status" value="1"/>
</dbReference>
<dbReference type="SUPFAM" id="SSF50475">
    <property type="entry name" value="FMN-binding split barrel"/>
    <property type="match status" value="1"/>
</dbReference>
<dbReference type="AlphaFoldDB" id="A0A6F8YXQ4"/>
<keyword evidence="4" id="KW-1185">Reference proteome</keyword>
<dbReference type="GO" id="GO:0016491">
    <property type="term" value="F:oxidoreductase activity"/>
    <property type="evidence" value="ECO:0007669"/>
    <property type="project" value="InterPro"/>
</dbReference>
<comment type="catalytic activity">
    <reaction evidence="2">
        <text>oxidized coenzyme F420-(gamma-L-Glu)(n) + a quinol + H(+) = reduced coenzyme F420-(gamma-L-Glu)(n) + a quinone</text>
        <dbReference type="Rhea" id="RHEA:39663"/>
        <dbReference type="Rhea" id="RHEA-COMP:12939"/>
        <dbReference type="Rhea" id="RHEA-COMP:14378"/>
        <dbReference type="ChEBI" id="CHEBI:15378"/>
        <dbReference type="ChEBI" id="CHEBI:24646"/>
        <dbReference type="ChEBI" id="CHEBI:132124"/>
        <dbReference type="ChEBI" id="CHEBI:133980"/>
        <dbReference type="ChEBI" id="CHEBI:139511"/>
    </reaction>
</comment>
<evidence type="ECO:0000313" key="4">
    <source>
        <dbReference type="Proteomes" id="UP000503011"/>
    </source>
</evidence>
<dbReference type="PANTHER" id="PTHR39428:SF1">
    <property type="entry name" value="F420H(2)-DEPENDENT QUINONE REDUCTASE RV1261C"/>
    <property type="match status" value="1"/>
</dbReference>
<dbReference type="PANTHER" id="PTHR39428">
    <property type="entry name" value="F420H(2)-DEPENDENT QUINONE REDUCTASE RV1261C"/>
    <property type="match status" value="1"/>
</dbReference>
<dbReference type="InterPro" id="IPR004378">
    <property type="entry name" value="F420H2_quin_Rdtase"/>
</dbReference>
<dbReference type="RefSeq" id="WP_173162996.1">
    <property type="nucleotide sequence ID" value="NZ_AP022871.1"/>
</dbReference>
<accession>A0A6F8YXQ4</accession>
<gene>
    <name evidence="3" type="ORF">Psuf_079340</name>
</gene>
<dbReference type="KEGG" id="psuu:Psuf_079340"/>
<dbReference type="InterPro" id="IPR012349">
    <property type="entry name" value="Split_barrel_FMN-bd"/>
</dbReference>
<reference evidence="3 4" key="2">
    <citation type="submission" date="2020-03" db="EMBL/GenBank/DDBJ databases">
        <authorList>
            <person name="Ichikawa N."/>
            <person name="Kimura A."/>
            <person name="Kitahashi Y."/>
            <person name="Uohara A."/>
        </authorList>
    </citation>
    <scope>NUCLEOTIDE SEQUENCE [LARGE SCALE GENOMIC DNA]</scope>
    <source>
        <strain evidence="3 4">NBRC 105367</strain>
    </source>
</reference>
<dbReference type="Proteomes" id="UP000503011">
    <property type="component" value="Chromosome"/>
</dbReference>
<dbReference type="Gene3D" id="2.30.110.10">
    <property type="entry name" value="Electron Transport, Fmn-binding Protein, Chain A"/>
    <property type="match status" value="1"/>
</dbReference>
<evidence type="ECO:0008006" key="5">
    <source>
        <dbReference type="Google" id="ProtNLM"/>
    </source>
</evidence>
<dbReference type="GO" id="GO:0005886">
    <property type="term" value="C:plasma membrane"/>
    <property type="evidence" value="ECO:0007669"/>
    <property type="project" value="TreeGrafter"/>
</dbReference>
<dbReference type="NCBIfam" id="TIGR00026">
    <property type="entry name" value="hi_GC_TIGR00026"/>
    <property type="match status" value="1"/>
</dbReference>
<evidence type="ECO:0000313" key="3">
    <source>
        <dbReference type="EMBL" id="BCB90621.1"/>
    </source>
</evidence>
<reference evidence="3 4" key="1">
    <citation type="submission" date="2020-03" db="EMBL/GenBank/DDBJ databases">
        <title>Whole genome shotgun sequence of Phytohabitans suffuscus NBRC 105367.</title>
        <authorList>
            <person name="Komaki H."/>
            <person name="Tamura T."/>
        </authorList>
    </citation>
    <scope>NUCLEOTIDE SEQUENCE [LARGE SCALE GENOMIC DNA]</scope>
    <source>
        <strain evidence="3 4">NBRC 105367</strain>
    </source>
</reference>
<protein>
    <recommendedName>
        <fullName evidence="5">Nitroreductase</fullName>
    </recommendedName>
</protein>
<proteinExistence type="inferred from homology"/>
<dbReference type="GO" id="GO:0070967">
    <property type="term" value="F:coenzyme F420 binding"/>
    <property type="evidence" value="ECO:0007669"/>
    <property type="project" value="TreeGrafter"/>
</dbReference>
<sequence length="137" mass="14990">MTIPDDIKAHNREVIERFRAAGGSAHGRPLLLLTTTGARTGRPHTAPMMFVPHGDDVLVVASNAGAPRHPDWYRNLVAHPDVVVEVGGETYQATAVVPRGAERDRVFAGVAERYPFFADHQAKVTRRIPVVVLARKP</sequence>
<dbReference type="EMBL" id="AP022871">
    <property type="protein sequence ID" value="BCB90621.1"/>
    <property type="molecule type" value="Genomic_DNA"/>
</dbReference>
<name>A0A6F8YXQ4_9ACTN</name>
<evidence type="ECO:0000256" key="1">
    <source>
        <dbReference type="ARBA" id="ARBA00008710"/>
    </source>
</evidence>
<organism evidence="3 4">
    <name type="scientific">Phytohabitans suffuscus</name>
    <dbReference type="NCBI Taxonomy" id="624315"/>
    <lineage>
        <taxon>Bacteria</taxon>
        <taxon>Bacillati</taxon>
        <taxon>Actinomycetota</taxon>
        <taxon>Actinomycetes</taxon>
        <taxon>Micromonosporales</taxon>
        <taxon>Micromonosporaceae</taxon>
    </lineage>
</organism>